<evidence type="ECO:0000313" key="2">
    <source>
        <dbReference type="Proteomes" id="UP001153269"/>
    </source>
</evidence>
<gene>
    <name evidence="1" type="ORF">PLEPLA_LOCUS37653</name>
</gene>
<comment type="caution">
    <text evidence="1">The sequence shown here is derived from an EMBL/GenBank/DDBJ whole genome shotgun (WGS) entry which is preliminary data.</text>
</comment>
<dbReference type="AlphaFoldDB" id="A0A9N7VIE6"/>
<name>A0A9N7VIE6_PLEPL</name>
<organism evidence="1 2">
    <name type="scientific">Pleuronectes platessa</name>
    <name type="common">European plaice</name>
    <dbReference type="NCBI Taxonomy" id="8262"/>
    <lineage>
        <taxon>Eukaryota</taxon>
        <taxon>Metazoa</taxon>
        <taxon>Chordata</taxon>
        <taxon>Craniata</taxon>
        <taxon>Vertebrata</taxon>
        <taxon>Euteleostomi</taxon>
        <taxon>Actinopterygii</taxon>
        <taxon>Neopterygii</taxon>
        <taxon>Teleostei</taxon>
        <taxon>Neoteleostei</taxon>
        <taxon>Acanthomorphata</taxon>
        <taxon>Carangaria</taxon>
        <taxon>Pleuronectiformes</taxon>
        <taxon>Pleuronectoidei</taxon>
        <taxon>Pleuronectidae</taxon>
        <taxon>Pleuronectes</taxon>
    </lineage>
</organism>
<sequence>MPFIIKSNYRGKVRSLYLMQPSAYLPELDGAIADSRFCIRRHGTLIVTMARDLKSPCFFAASQHTVQQPFRQSGEAGGLAGLPGSSLLPLGILGGRLCSL</sequence>
<protein>
    <submittedName>
        <fullName evidence="1">Uncharacterized protein</fullName>
    </submittedName>
</protein>
<evidence type="ECO:0000313" key="1">
    <source>
        <dbReference type="EMBL" id="CAB1449967.1"/>
    </source>
</evidence>
<keyword evidence="2" id="KW-1185">Reference proteome</keyword>
<proteinExistence type="predicted"/>
<dbReference type="Proteomes" id="UP001153269">
    <property type="component" value="Unassembled WGS sequence"/>
</dbReference>
<reference evidence="1" key="1">
    <citation type="submission" date="2020-03" db="EMBL/GenBank/DDBJ databases">
        <authorList>
            <person name="Weist P."/>
        </authorList>
    </citation>
    <scope>NUCLEOTIDE SEQUENCE</scope>
</reference>
<accession>A0A9N7VIE6</accession>
<dbReference type="EMBL" id="CADEAL010004035">
    <property type="protein sequence ID" value="CAB1449967.1"/>
    <property type="molecule type" value="Genomic_DNA"/>
</dbReference>